<reference evidence="3" key="1">
    <citation type="journal article" date="2019" name="Int. J. Syst. Evol. Microbiol.">
        <title>The Global Catalogue of Microorganisms (GCM) 10K type strain sequencing project: providing services to taxonomists for standard genome sequencing and annotation.</title>
        <authorList>
            <consortium name="The Broad Institute Genomics Platform"/>
            <consortium name="The Broad Institute Genome Sequencing Center for Infectious Disease"/>
            <person name="Wu L."/>
            <person name="Ma J."/>
        </authorList>
    </citation>
    <scope>NUCLEOTIDE SEQUENCE [LARGE SCALE GENOMIC DNA]</scope>
    <source>
        <strain evidence="3">CGMCC 4.5798</strain>
    </source>
</reference>
<organism evidence="2 3">
    <name type="scientific">Massilia aerilata</name>
    <dbReference type="NCBI Taxonomy" id="453817"/>
    <lineage>
        <taxon>Bacteria</taxon>
        <taxon>Pseudomonadati</taxon>
        <taxon>Pseudomonadota</taxon>
        <taxon>Betaproteobacteria</taxon>
        <taxon>Burkholderiales</taxon>
        <taxon>Oxalobacteraceae</taxon>
        <taxon>Telluria group</taxon>
        <taxon>Massilia</taxon>
    </lineage>
</organism>
<feature type="region of interest" description="Disordered" evidence="1">
    <location>
        <begin position="39"/>
        <end position="75"/>
    </location>
</feature>
<proteinExistence type="predicted"/>
<dbReference type="EMBL" id="JBHSMZ010000006">
    <property type="protein sequence ID" value="MFC5548841.1"/>
    <property type="molecule type" value="Genomic_DNA"/>
</dbReference>
<dbReference type="RefSeq" id="WP_379770089.1">
    <property type="nucleotide sequence ID" value="NZ_JBHSMZ010000006.1"/>
</dbReference>
<comment type="caution">
    <text evidence="2">The sequence shown here is derived from an EMBL/GenBank/DDBJ whole genome shotgun (WGS) entry which is preliminary data.</text>
</comment>
<name>A0ABW0RXS6_9BURK</name>
<evidence type="ECO:0000256" key="1">
    <source>
        <dbReference type="SAM" id="MobiDB-lite"/>
    </source>
</evidence>
<evidence type="ECO:0000313" key="3">
    <source>
        <dbReference type="Proteomes" id="UP001596086"/>
    </source>
</evidence>
<feature type="compositionally biased region" description="Basic and acidic residues" evidence="1">
    <location>
        <begin position="43"/>
        <end position="61"/>
    </location>
</feature>
<dbReference type="Proteomes" id="UP001596086">
    <property type="component" value="Unassembled WGS sequence"/>
</dbReference>
<evidence type="ECO:0000313" key="2">
    <source>
        <dbReference type="EMBL" id="MFC5548841.1"/>
    </source>
</evidence>
<sequence length="75" mass="8322">MNTLTILDLARSEQLDRPTMAAVRGGWKTRPPAAAFAMASRRRQGEVGKVENLDYTGETRSDLSITTTEKHHGHD</sequence>
<keyword evidence="3" id="KW-1185">Reference proteome</keyword>
<accession>A0ABW0RXS6</accession>
<protein>
    <submittedName>
        <fullName evidence="2">Uncharacterized protein</fullName>
    </submittedName>
</protein>
<gene>
    <name evidence="2" type="ORF">ACFPO9_09970</name>
</gene>